<evidence type="ECO:0000256" key="3">
    <source>
        <dbReference type="ARBA" id="ARBA00022452"/>
    </source>
</evidence>
<evidence type="ECO:0000256" key="5">
    <source>
        <dbReference type="ARBA" id="ARBA00022729"/>
    </source>
</evidence>
<keyword evidence="6" id="KW-0472">Membrane</keyword>
<name>A0ABM5N749_EMTOG</name>
<keyword evidence="9" id="KW-0675">Receptor</keyword>
<comment type="subcellular location">
    <subcellularLocation>
        <location evidence="1">Cell outer membrane</location>
        <topology evidence="1">Multi-pass membrane protein</topology>
    </subcellularLocation>
</comment>
<protein>
    <submittedName>
        <fullName evidence="9">TonB-dependent receptor</fullName>
    </submittedName>
</protein>
<feature type="domain" description="TonB-dependent receptor plug" evidence="8">
    <location>
        <begin position="69"/>
        <end position="170"/>
    </location>
</feature>
<keyword evidence="7" id="KW-0998">Cell outer membrane</keyword>
<dbReference type="Pfam" id="PF07715">
    <property type="entry name" value="Plug"/>
    <property type="match status" value="1"/>
</dbReference>
<dbReference type="InterPro" id="IPR037066">
    <property type="entry name" value="Plug_dom_sf"/>
</dbReference>
<dbReference type="InterPro" id="IPR036942">
    <property type="entry name" value="Beta-barrel_TonB_sf"/>
</dbReference>
<dbReference type="InterPro" id="IPR039426">
    <property type="entry name" value="TonB-dep_rcpt-like"/>
</dbReference>
<proteinExistence type="predicted"/>
<dbReference type="SUPFAM" id="SSF56935">
    <property type="entry name" value="Porins"/>
    <property type="match status" value="1"/>
</dbReference>
<keyword evidence="3" id="KW-1134">Transmembrane beta strand</keyword>
<dbReference type="Proteomes" id="UP000002875">
    <property type="component" value="Chromosome"/>
</dbReference>
<evidence type="ECO:0000256" key="2">
    <source>
        <dbReference type="ARBA" id="ARBA00022448"/>
    </source>
</evidence>
<dbReference type="RefSeq" id="WP_015031016.1">
    <property type="nucleotide sequence ID" value="NC_018748.1"/>
</dbReference>
<accession>A0ABM5N749</accession>
<dbReference type="InterPro" id="IPR012910">
    <property type="entry name" value="Plug_dom"/>
</dbReference>
<keyword evidence="2" id="KW-0813">Transport</keyword>
<sequence>MQNPSSIAIKCLKRATNIAAKISNHLLVCGIFLSGSIKTFAQNAEPDCEDCKKLNEVSVYSFSPEKFMTGYKIQKIDSINLARFQYQTLADFLQFQAPLALKSYGSGQLTTIAFRGTSANHTAVLWNGLNINSPTVGLSDLSTIPMMGFDQMAIQYGSSASCVGTDAVGGSILLNSAPKWQNRGINSVIGTQFGSFRSGNLNSGIRMNKPFKRFEYSNKTLIYGGISRNFNGENPNTDAIRTDRKGREYSVEPSKTTQKGFVHDSYIRFITNKKSDYKLIYFNSWITDNKLTIQPTVLTYREITQTQAYRFILGSQLNNTSIKLGFIRDILDYGKGDFTSPSHASTDRYIFRVEHDFFNHNQSNFSVRIGSEIVHFATQVDGYGPQIIQENRGDGYVLIRKAFKVQKQPNKLIATLNLRQALSSVYKAPFTPALGINYSAITSENQQINLLGNIAQSYRLPTLNERYWQVLGNPNIQPEKGFNKEIGIEHKLMFNQYLNLYTTINAFHNLIDNWTYWNPAKNYRVENLQQVLSKGLEFSSSLKFNNYLAFQTSGITLAYSLTHASQQKVYDIYAQDLVGKQLIYVPRHSITMNTYYGSKKWNVSLQGLFNSARYFTFDHSGEPFPPYFILNSTFSHQIKVGPQKGNFILQANNLTNTVYPNVKRNAMPGINFQAALVFSISQ</sequence>
<dbReference type="Gene3D" id="2.40.170.20">
    <property type="entry name" value="TonB-dependent receptor, beta-barrel domain"/>
    <property type="match status" value="1"/>
</dbReference>
<keyword evidence="5" id="KW-0732">Signal</keyword>
<keyword evidence="4" id="KW-0812">Transmembrane</keyword>
<dbReference type="Gene3D" id="2.170.130.10">
    <property type="entry name" value="TonB-dependent receptor, plug domain"/>
    <property type="match status" value="1"/>
</dbReference>
<reference evidence="9 10" key="1">
    <citation type="submission" date="2011-07" db="EMBL/GenBank/DDBJ databases">
        <title>The complete genome of chromosome of Emticicia oligotrophica DSM 17448.</title>
        <authorList>
            <consortium name="US DOE Joint Genome Institute (JGI-PGF)"/>
            <person name="Lucas S."/>
            <person name="Han J."/>
            <person name="Lapidus A."/>
            <person name="Bruce D."/>
            <person name="Goodwin L."/>
            <person name="Pitluck S."/>
            <person name="Peters L."/>
            <person name="Kyrpides N."/>
            <person name="Mavromatis K."/>
            <person name="Ivanova N."/>
            <person name="Ovchinnikova G."/>
            <person name="Teshima H."/>
            <person name="Detter J.C."/>
            <person name="Tapia R."/>
            <person name="Han C."/>
            <person name="Land M."/>
            <person name="Hauser L."/>
            <person name="Markowitz V."/>
            <person name="Cheng J.-F."/>
            <person name="Hugenholtz P."/>
            <person name="Woyke T."/>
            <person name="Wu D."/>
            <person name="Tindall B."/>
            <person name="Pomrenke H."/>
            <person name="Brambilla E."/>
            <person name="Klenk H.-P."/>
            <person name="Eisen J.A."/>
        </authorList>
    </citation>
    <scope>NUCLEOTIDE SEQUENCE [LARGE SCALE GENOMIC DNA]</scope>
    <source>
        <strain evidence="9 10">DSM 17448</strain>
    </source>
</reference>
<dbReference type="PANTHER" id="PTHR30069">
    <property type="entry name" value="TONB-DEPENDENT OUTER MEMBRANE RECEPTOR"/>
    <property type="match status" value="1"/>
</dbReference>
<organism evidence="9 10">
    <name type="scientific">Emticicia oligotrophica (strain DSM 17448 / CIP 109782 / MTCC 6937 / GPTSA100-15)</name>
    <dbReference type="NCBI Taxonomy" id="929562"/>
    <lineage>
        <taxon>Bacteria</taxon>
        <taxon>Pseudomonadati</taxon>
        <taxon>Bacteroidota</taxon>
        <taxon>Cytophagia</taxon>
        <taxon>Cytophagales</taxon>
        <taxon>Leadbetterellaceae</taxon>
        <taxon>Emticicia</taxon>
    </lineage>
</organism>
<evidence type="ECO:0000256" key="4">
    <source>
        <dbReference type="ARBA" id="ARBA00022692"/>
    </source>
</evidence>
<evidence type="ECO:0000313" key="10">
    <source>
        <dbReference type="Proteomes" id="UP000002875"/>
    </source>
</evidence>
<evidence type="ECO:0000313" key="9">
    <source>
        <dbReference type="EMBL" id="AFK05328.1"/>
    </source>
</evidence>
<gene>
    <name evidence="9" type="ordered locus">Emtol_4204</name>
</gene>
<evidence type="ECO:0000259" key="8">
    <source>
        <dbReference type="Pfam" id="PF07715"/>
    </source>
</evidence>
<evidence type="ECO:0000256" key="1">
    <source>
        <dbReference type="ARBA" id="ARBA00004571"/>
    </source>
</evidence>
<evidence type="ECO:0000256" key="7">
    <source>
        <dbReference type="ARBA" id="ARBA00023237"/>
    </source>
</evidence>
<dbReference type="EMBL" id="CP002961">
    <property type="protein sequence ID" value="AFK05328.1"/>
    <property type="molecule type" value="Genomic_DNA"/>
</dbReference>
<evidence type="ECO:0000256" key="6">
    <source>
        <dbReference type="ARBA" id="ARBA00023136"/>
    </source>
</evidence>
<dbReference type="PANTHER" id="PTHR30069:SF29">
    <property type="entry name" value="HEMOGLOBIN AND HEMOGLOBIN-HAPTOGLOBIN-BINDING PROTEIN 1-RELATED"/>
    <property type="match status" value="1"/>
</dbReference>
<keyword evidence="10" id="KW-1185">Reference proteome</keyword>